<evidence type="ECO:0000313" key="4">
    <source>
        <dbReference type="EMBL" id="MBB6042292.1"/>
    </source>
</evidence>
<dbReference type="NCBIfam" id="TIGR01353">
    <property type="entry name" value="dGTP_triPase"/>
    <property type="match status" value="1"/>
</dbReference>
<evidence type="ECO:0000313" key="5">
    <source>
        <dbReference type="Proteomes" id="UP000522163"/>
    </source>
</evidence>
<dbReference type="AlphaFoldDB" id="A0A7W9SHM1"/>
<dbReference type="InterPro" id="IPR023023">
    <property type="entry name" value="dNTPase_2"/>
</dbReference>
<dbReference type="PANTHER" id="PTHR35795:SF1">
    <property type="entry name" value="BIS(5'-NUCLEOSYL)-TETRAPHOSPHATASE, SYMMETRICAL"/>
    <property type="match status" value="1"/>
</dbReference>
<comment type="similarity">
    <text evidence="2">Belongs to the dGTPase family. Type 2 subfamily.</text>
</comment>
<dbReference type="GO" id="GO:0016793">
    <property type="term" value="F:triphosphoric monoester hydrolase activity"/>
    <property type="evidence" value="ECO:0007669"/>
    <property type="project" value="InterPro"/>
</dbReference>
<dbReference type="InterPro" id="IPR003607">
    <property type="entry name" value="HD/PDEase_dom"/>
</dbReference>
<dbReference type="SMART" id="SM00471">
    <property type="entry name" value="HDc"/>
    <property type="match status" value="1"/>
</dbReference>
<feature type="domain" description="HD" evidence="3">
    <location>
        <begin position="75"/>
        <end position="186"/>
    </location>
</feature>
<dbReference type="InterPro" id="IPR026875">
    <property type="entry name" value="PHydrolase_assoc_dom"/>
</dbReference>
<dbReference type="PANTHER" id="PTHR35795">
    <property type="entry name" value="SLR1885 PROTEIN"/>
    <property type="match status" value="1"/>
</dbReference>
<dbReference type="GeneID" id="85015801"/>
<reference evidence="4 5" key="1">
    <citation type="submission" date="2020-08" db="EMBL/GenBank/DDBJ databases">
        <title>Genomic Encyclopedia of Type Strains, Phase IV (KMG-IV): sequencing the most valuable type-strain genomes for metagenomic binning, comparative biology and taxonomic classification.</title>
        <authorList>
            <person name="Goeker M."/>
        </authorList>
    </citation>
    <scope>NUCLEOTIDE SEQUENCE [LARGE SCALE GENOMIC DNA]</scope>
    <source>
        <strain evidence="4 5">DSM 17245</strain>
    </source>
</reference>
<dbReference type="SUPFAM" id="SSF109604">
    <property type="entry name" value="HD-domain/PDEase-like"/>
    <property type="match status" value="1"/>
</dbReference>
<evidence type="ECO:0000256" key="1">
    <source>
        <dbReference type="ARBA" id="ARBA00022801"/>
    </source>
</evidence>
<accession>A0A7W9SHM1</accession>
<dbReference type="Pfam" id="PF01966">
    <property type="entry name" value="HD"/>
    <property type="match status" value="1"/>
</dbReference>
<dbReference type="CDD" id="cd00077">
    <property type="entry name" value="HDc"/>
    <property type="match status" value="1"/>
</dbReference>
<evidence type="ECO:0000259" key="3">
    <source>
        <dbReference type="PROSITE" id="PS51831"/>
    </source>
</evidence>
<dbReference type="InterPro" id="IPR051094">
    <property type="entry name" value="Diverse_Catalytic_Enzymes"/>
</dbReference>
<evidence type="ECO:0000256" key="2">
    <source>
        <dbReference type="HAMAP-Rule" id="MF_01212"/>
    </source>
</evidence>
<dbReference type="Proteomes" id="UP000522163">
    <property type="component" value="Unassembled WGS sequence"/>
</dbReference>
<dbReference type="InterPro" id="IPR006674">
    <property type="entry name" value="HD_domain"/>
</dbReference>
<dbReference type="InterPro" id="IPR006261">
    <property type="entry name" value="dGTPase"/>
</dbReference>
<dbReference type="Gene3D" id="1.10.3210.10">
    <property type="entry name" value="Hypothetical protein af1432"/>
    <property type="match status" value="1"/>
</dbReference>
<dbReference type="RefSeq" id="WP_183684778.1">
    <property type="nucleotide sequence ID" value="NZ_JACHHH010000014.1"/>
</dbReference>
<comment type="caution">
    <text evidence="4">The sequence shown here is derived from an EMBL/GenBank/DDBJ whole genome shotgun (WGS) entry which is preliminary data.</text>
</comment>
<gene>
    <name evidence="4" type="ORF">HNQ46_002288</name>
</gene>
<protein>
    <recommendedName>
        <fullName evidence="2">Deoxyguanosinetriphosphate triphosphohydrolase-like protein</fullName>
    </recommendedName>
</protein>
<organism evidence="4 5">
    <name type="scientific">Oribacterium sinus</name>
    <dbReference type="NCBI Taxonomy" id="237576"/>
    <lineage>
        <taxon>Bacteria</taxon>
        <taxon>Bacillati</taxon>
        <taxon>Bacillota</taxon>
        <taxon>Clostridia</taxon>
        <taxon>Lachnospirales</taxon>
        <taxon>Lachnospiraceae</taxon>
        <taxon>Oribacterium</taxon>
    </lineage>
</organism>
<dbReference type="NCBIfam" id="NF002327">
    <property type="entry name" value="PRK01286.1-2"/>
    <property type="match status" value="1"/>
</dbReference>
<keyword evidence="1 2" id="KW-0378">Hydrolase</keyword>
<name>A0A7W9SHM1_9FIRM</name>
<dbReference type="HAMAP" id="MF_01212">
    <property type="entry name" value="dGTPase_type2"/>
    <property type="match status" value="1"/>
</dbReference>
<sequence length="344" mass="40022">MNIREEMEKMEKEILSPFACCSVDSLGRDLPEEEDDIRTIFQRDRDRILHSKAFRRLKHKTQVFIQPEGDHYRTRLTHTLEVSQIARSIAKALRLNEDLTEAIALGHDLGHTPFGHAGERALNKLCSGGFSHVDQSIRIVEILEKNGRGLNLSKEVRDGIQNHRSSGKPKTLEGQAVRFADKIAYLNHDVDDGIRAGLFREEELPAEYRKVLGFTARERLNTLIRSVIFTSRGKDKLSMEPMMEENMQGLRKWMFQNVYTSSKAKEEEWKVDGMLKLLFSFYQEHPLEMAEEYRFLLKKGEEEGKEDPKFLLDRIVADYISGMTDEYCSHKFMEYFVPKAWEKD</sequence>
<dbReference type="Pfam" id="PF13286">
    <property type="entry name" value="HD_assoc"/>
    <property type="match status" value="1"/>
</dbReference>
<dbReference type="EMBL" id="JACHHH010000014">
    <property type="protein sequence ID" value="MBB6042292.1"/>
    <property type="molecule type" value="Genomic_DNA"/>
</dbReference>
<proteinExistence type="inferred from homology"/>
<dbReference type="PROSITE" id="PS51831">
    <property type="entry name" value="HD"/>
    <property type="match status" value="1"/>
</dbReference>